<dbReference type="RefSeq" id="WP_184039060.1">
    <property type="nucleotide sequence ID" value="NZ_JACHHY010000013.1"/>
</dbReference>
<organism evidence="2 3">
    <name type="scientific">Chitinivorax tropicus</name>
    <dbReference type="NCBI Taxonomy" id="714531"/>
    <lineage>
        <taxon>Bacteria</taxon>
        <taxon>Pseudomonadati</taxon>
        <taxon>Pseudomonadota</taxon>
        <taxon>Betaproteobacteria</taxon>
        <taxon>Chitinivorax</taxon>
    </lineage>
</organism>
<feature type="domain" description="DUF8198" evidence="1">
    <location>
        <begin position="7"/>
        <end position="205"/>
    </location>
</feature>
<gene>
    <name evidence="2" type="ORF">HNQ59_002275</name>
</gene>
<dbReference type="NCBIfam" id="NF047641">
    <property type="entry name" value="FFLEE_fam"/>
    <property type="match status" value="1"/>
</dbReference>
<dbReference type="InterPro" id="IPR058063">
    <property type="entry name" value="FFLEE_fam"/>
</dbReference>
<sequence length="219" mass="24889">MQTPNHLKVTQWQADRLATSHRDLLNHPRYHAATEYFLCDVYAAKDFSLRDQQIERVHAKLQTLLPRHMVAPLSDALTLNQLSQELDERLARMLFDEMGADHIDEANYCAAYRRCDNGELRARQIDLTEKLGQDLDGLIHKPLIKSLLMMSRLPAKLAGLEELQQSLERGFAAFQAMHGAQEFIDLIVARERQFMTRILSGDPHPFAAVGAAAPFDQAD</sequence>
<dbReference type="AlphaFoldDB" id="A0A840MPM4"/>
<proteinExistence type="predicted"/>
<comment type="caution">
    <text evidence="2">The sequence shown here is derived from an EMBL/GenBank/DDBJ whole genome shotgun (WGS) entry which is preliminary data.</text>
</comment>
<dbReference type="Pfam" id="PF26621">
    <property type="entry name" value="DUF8198"/>
    <property type="match status" value="1"/>
</dbReference>
<protein>
    <recommendedName>
        <fullName evidence="1">DUF8198 domain-containing protein</fullName>
    </recommendedName>
</protein>
<keyword evidence="3" id="KW-1185">Reference proteome</keyword>
<dbReference type="Proteomes" id="UP000575898">
    <property type="component" value="Unassembled WGS sequence"/>
</dbReference>
<dbReference type="InterPro" id="IPR058511">
    <property type="entry name" value="DUF8198"/>
</dbReference>
<evidence type="ECO:0000313" key="3">
    <source>
        <dbReference type="Proteomes" id="UP000575898"/>
    </source>
</evidence>
<evidence type="ECO:0000259" key="1">
    <source>
        <dbReference type="Pfam" id="PF26621"/>
    </source>
</evidence>
<accession>A0A840MPM4</accession>
<reference evidence="2 3" key="1">
    <citation type="submission" date="2020-08" db="EMBL/GenBank/DDBJ databases">
        <title>Genomic Encyclopedia of Type Strains, Phase IV (KMG-IV): sequencing the most valuable type-strain genomes for metagenomic binning, comparative biology and taxonomic classification.</title>
        <authorList>
            <person name="Goeker M."/>
        </authorList>
    </citation>
    <scope>NUCLEOTIDE SEQUENCE [LARGE SCALE GENOMIC DNA]</scope>
    <source>
        <strain evidence="2 3">DSM 27165</strain>
    </source>
</reference>
<dbReference type="EMBL" id="JACHHY010000013">
    <property type="protein sequence ID" value="MBB5018977.1"/>
    <property type="molecule type" value="Genomic_DNA"/>
</dbReference>
<evidence type="ECO:0000313" key="2">
    <source>
        <dbReference type="EMBL" id="MBB5018977.1"/>
    </source>
</evidence>
<name>A0A840MPM4_9PROT</name>